<dbReference type="GO" id="GO:0000027">
    <property type="term" value="P:ribosomal large subunit assembly"/>
    <property type="evidence" value="ECO:0007669"/>
    <property type="project" value="UniProtKB-UniRule"/>
</dbReference>
<protein>
    <recommendedName>
        <fullName evidence="2 5">Ribosome biogenesis protein NOP53</fullName>
    </recommendedName>
</protein>
<dbReference type="GO" id="GO:0008097">
    <property type="term" value="F:5S rRNA binding"/>
    <property type="evidence" value="ECO:0007669"/>
    <property type="project" value="TreeGrafter"/>
</dbReference>
<keyword evidence="4 5" id="KW-0539">Nucleus</keyword>
<comment type="subcellular location">
    <subcellularLocation>
        <location evidence="5">Nucleus</location>
        <location evidence="5">Nucleolus</location>
    </subcellularLocation>
    <subcellularLocation>
        <location evidence="5">Nucleus</location>
        <location evidence="5">Nucleoplasm</location>
    </subcellularLocation>
</comment>
<feature type="compositionally biased region" description="Basic and acidic residues" evidence="6">
    <location>
        <begin position="293"/>
        <end position="308"/>
    </location>
</feature>
<evidence type="ECO:0000313" key="8">
    <source>
        <dbReference type="Proteomes" id="UP000267251"/>
    </source>
</evidence>
<feature type="compositionally biased region" description="Basic and acidic residues" evidence="6">
    <location>
        <begin position="416"/>
        <end position="428"/>
    </location>
</feature>
<feature type="compositionally biased region" description="Basic and acidic residues" evidence="6">
    <location>
        <begin position="216"/>
        <end position="242"/>
    </location>
</feature>
<dbReference type="InterPro" id="IPR011687">
    <property type="entry name" value="Nop53/GLTSCR2"/>
</dbReference>
<dbReference type="EMBL" id="KZ988388">
    <property type="protein sequence ID" value="RKP12303.1"/>
    <property type="molecule type" value="Genomic_DNA"/>
</dbReference>
<dbReference type="Pfam" id="PF07767">
    <property type="entry name" value="Nop53"/>
    <property type="match status" value="1"/>
</dbReference>
<evidence type="ECO:0000256" key="1">
    <source>
        <dbReference type="ARBA" id="ARBA00008838"/>
    </source>
</evidence>
<gene>
    <name evidence="7" type="ORF">BJ684DRAFT_21148</name>
</gene>
<comment type="similarity">
    <text evidence="1 5">Belongs to the NOP53 family.</text>
</comment>
<feature type="region of interest" description="Disordered" evidence="6">
    <location>
        <begin position="404"/>
        <end position="428"/>
    </location>
</feature>
<evidence type="ECO:0000313" key="7">
    <source>
        <dbReference type="EMBL" id="RKP12303.1"/>
    </source>
</evidence>
<feature type="compositionally biased region" description="Basic and acidic residues" evidence="6">
    <location>
        <begin position="105"/>
        <end position="119"/>
    </location>
</feature>
<comment type="function">
    <text evidence="5">May play a role in ribosome biogenesis.</text>
</comment>
<evidence type="ECO:0000256" key="5">
    <source>
        <dbReference type="PIRNR" id="PIRNR017302"/>
    </source>
</evidence>
<feature type="compositionally biased region" description="Basic and acidic residues" evidence="6">
    <location>
        <begin position="319"/>
        <end position="354"/>
    </location>
</feature>
<dbReference type="GO" id="GO:0005730">
    <property type="term" value="C:nucleolus"/>
    <property type="evidence" value="ECO:0007669"/>
    <property type="project" value="UniProtKB-SubCell"/>
</dbReference>
<reference evidence="8" key="1">
    <citation type="journal article" date="2018" name="Nat. Microbiol.">
        <title>Leveraging single-cell genomics to expand the fungal tree of life.</title>
        <authorList>
            <person name="Ahrendt S.R."/>
            <person name="Quandt C.A."/>
            <person name="Ciobanu D."/>
            <person name="Clum A."/>
            <person name="Salamov A."/>
            <person name="Andreopoulos B."/>
            <person name="Cheng J.F."/>
            <person name="Woyke T."/>
            <person name="Pelin A."/>
            <person name="Henrissat B."/>
            <person name="Reynolds N.K."/>
            <person name="Benny G.L."/>
            <person name="Smith M.E."/>
            <person name="James T.Y."/>
            <person name="Grigoriev I.V."/>
        </authorList>
    </citation>
    <scope>NUCLEOTIDE SEQUENCE [LARGE SCALE GENOMIC DNA]</scope>
</reference>
<feature type="region of interest" description="Disordered" evidence="6">
    <location>
        <begin position="90"/>
        <end position="169"/>
    </location>
</feature>
<sequence length="428" mass="48779">MSSGSKTTEPVQPGRPSQYQKHSRKGKKAWRKNVDINDVEQGQEQIRAEEMTGGRIEERQDDDLFQVDTQGDAQVRRTIGMQLKTYEVLHKRSKVAVPPTMKGPSKKDQSKTSKHEESRIGQMAQSLKRNAGKGPGGAKRKASEDKTANMGLWDEGTAQATDAKKAIPALVKRGDYIEELVVKRAIRMPKSVGSGPKKAPAPVQLAHPGSSYIPTQEDRQDLLDKAATQDRERRERAEEVQRRAKVSARVKAMDGRDLIEGEDEEEEEEEEEEETVVKVVSGGDTRKSKRIRAKEAAQKEREKADQERKRQRQLANDAAKAKDMAKVTLKEQRKKEQEAEERRLRREAAKDLPRKKLGKHRVPEAQIHVSTESDQADSLRLLKPQGNILSERFHSLQERNILEPRVPAKKRRRYDRKTYEKTTYKNFS</sequence>
<evidence type="ECO:0000256" key="3">
    <source>
        <dbReference type="ARBA" id="ARBA00022517"/>
    </source>
</evidence>
<proteinExistence type="inferred from homology"/>
<feature type="compositionally biased region" description="Polar residues" evidence="6">
    <location>
        <begin position="1"/>
        <end position="20"/>
    </location>
</feature>
<dbReference type="GO" id="GO:0005654">
    <property type="term" value="C:nucleoplasm"/>
    <property type="evidence" value="ECO:0007669"/>
    <property type="project" value="UniProtKB-SubCell"/>
</dbReference>
<feature type="compositionally biased region" description="Acidic residues" evidence="6">
    <location>
        <begin position="260"/>
        <end position="274"/>
    </location>
</feature>
<feature type="compositionally biased region" description="Basic residues" evidence="6">
    <location>
        <begin position="21"/>
        <end position="31"/>
    </location>
</feature>
<dbReference type="OrthoDB" id="5072at2759"/>
<dbReference type="Proteomes" id="UP000267251">
    <property type="component" value="Unassembled WGS sequence"/>
</dbReference>
<keyword evidence="3 5" id="KW-0690">Ribosome biogenesis</keyword>
<dbReference type="AlphaFoldDB" id="A0A4P9Y0M1"/>
<name>A0A4P9Y0M1_9FUNG</name>
<organism evidence="7 8">
    <name type="scientific">Piptocephalis cylindrospora</name>
    <dbReference type="NCBI Taxonomy" id="1907219"/>
    <lineage>
        <taxon>Eukaryota</taxon>
        <taxon>Fungi</taxon>
        <taxon>Fungi incertae sedis</taxon>
        <taxon>Zoopagomycota</taxon>
        <taxon>Zoopagomycotina</taxon>
        <taxon>Zoopagomycetes</taxon>
        <taxon>Zoopagales</taxon>
        <taxon>Piptocephalidaceae</taxon>
        <taxon>Piptocephalis</taxon>
    </lineage>
</organism>
<dbReference type="PANTHER" id="PTHR14211:SF7">
    <property type="entry name" value="RIBOSOME BIOGENESIS PROTEIN NOP53"/>
    <property type="match status" value="1"/>
</dbReference>
<evidence type="ECO:0000256" key="2">
    <source>
        <dbReference type="ARBA" id="ARBA00018339"/>
    </source>
</evidence>
<dbReference type="GO" id="GO:0006364">
    <property type="term" value="P:rRNA processing"/>
    <property type="evidence" value="ECO:0007669"/>
    <property type="project" value="TreeGrafter"/>
</dbReference>
<evidence type="ECO:0000256" key="4">
    <source>
        <dbReference type="ARBA" id="ARBA00023242"/>
    </source>
</evidence>
<keyword evidence="8" id="KW-1185">Reference proteome</keyword>
<accession>A0A4P9Y0M1</accession>
<feature type="region of interest" description="Disordered" evidence="6">
    <location>
        <begin position="188"/>
        <end position="378"/>
    </location>
</feature>
<evidence type="ECO:0000256" key="6">
    <source>
        <dbReference type="SAM" id="MobiDB-lite"/>
    </source>
</evidence>
<dbReference type="PANTHER" id="PTHR14211">
    <property type="entry name" value="GLIOMA SUPPRESSOR CANDIDATE REGION GENE 2"/>
    <property type="match status" value="1"/>
</dbReference>
<feature type="compositionally biased region" description="Basic and acidic residues" evidence="6">
    <location>
        <begin position="46"/>
        <end position="58"/>
    </location>
</feature>
<feature type="region of interest" description="Disordered" evidence="6">
    <location>
        <begin position="1"/>
        <end position="71"/>
    </location>
</feature>
<dbReference type="PIRSF" id="PIRSF017302">
    <property type="entry name" value="Gltscr2"/>
    <property type="match status" value="1"/>
</dbReference>